<dbReference type="Gene3D" id="3.40.1390.10">
    <property type="entry name" value="MurE/MurF, N-terminal domain"/>
    <property type="match status" value="1"/>
</dbReference>
<comment type="caution">
    <text evidence="8">The sequence shown here is derived from an EMBL/GenBank/DDBJ whole genome shotgun (WGS) entry which is preliminary data.</text>
</comment>
<dbReference type="GO" id="GO:0016020">
    <property type="term" value="C:membrane"/>
    <property type="evidence" value="ECO:0007669"/>
    <property type="project" value="GOC"/>
</dbReference>
<dbReference type="GO" id="GO:0009245">
    <property type="term" value="P:lipid A biosynthetic process"/>
    <property type="evidence" value="ECO:0007669"/>
    <property type="project" value="UniProtKB-KW"/>
</dbReference>
<dbReference type="Pfam" id="PF00132">
    <property type="entry name" value="Hexapep"/>
    <property type="match status" value="2"/>
</dbReference>
<sequence>MKLLEPKTLKGLAEFLNCEFSGDPAHLITGLNEIHRVVPGDLVFVDHPKYYDKALSSDATTILIDKKVECPEGKGLLISDHPFDDFNRLTQHFRPIRFSSHSVGEGTEIADSAQIYPNVTIGNDVRIGENVVIYPGVVIMDRTIIEENVVIGANSVIGHNAFYYKKKETGYDRLHTCGNVHLKKNVELGAMCTIDAGVTDTTIIGEGSKLDNQVQVGHDTIIGKNCLLAANVGIAGCTELKDNVTMWGQVGCASNVVIGENAVVLAQSGISKSLGPNKTYFGSPAKDIRLMYREMAAIRKLPEILENM</sequence>
<evidence type="ECO:0000256" key="5">
    <source>
        <dbReference type="ARBA" id="ARBA00023098"/>
    </source>
</evidence>
<dbReference type="PANTHER" id="PTHR43378:SF2">
    <property type="entry name" value="UDP-3-O-ACYLGLUCOSAMINE N-ACYLTRANSFERASE 1, MITOCHONDRIAL-RELATED"/>
    <property type="match status" value="1"/>
</dbReference>
<dbReference type="SUPFAM" id="SSF51161">
    <property type="entry name" value="Trimeric LpxA-like enzymes"/>
    <property type="match status" value="1"/>
</dbReference>
<evidence type="ECO:0000256" key="1">
    <source>
        <dbReference type="ARBA" id="ARBA00022516"/>
    </source>
</evidence>
<name>A0A2U2XCI0_9FLAO</name>
<gene>
    <name evidence="8" type="ORF">DIT68_09460</name>
</gene>
<evidence type="ECO:0000259" key="7">
    <source>
        <dbReference type="Pfam" id="PF04613"/>
    </source>
</evidence>
<reference evidence="8 9" key="1">
    <citation type="submission" date="2018-05" db="EMBL/GenBank/DDBJ databases">
        <title>Brumimicrobium oceani sp. nov., isolated from coastal sediment.</title>
        <authorList>
            <person name="Kou Y."/>
        </authorList>
    </citation>
    <scope>NUCLEOTIDE SEQUENCE [LARGE SCALE GENOMIC DNA]</scope>
    <source>
        <strain evidence="8 9">C305</strain>
    </source>
</reference>
<dbReference type="InterPro" id="IPR001451">
    <property type="entry name" value="Hexapep"/>
</dbReference>
<keyword evidence="2" id="KW-0441">Lipid A biosynthesis</keyword>
<dbReference type="Proteomes" id="UP000245370">
    <property type="component" value="Unassembled WGS sequence"/>
</dbReference>
<accession>A0A2U2XCI0</accession>
<dbReference type="PROSITE" id="PS00101">
    <property type="entry name" value="HEXAPEP_TRANSFERASES"/>
    <property type="match status" value="1"/>
</dbReference>
<evidence type="ECO:0000256" key="2">
    <source>
        <dbReference type="ARBA" id="ARBA00022556"/>
    </source>
</evidence>
<keyword evidence="5" id="KW-0443">Lipid metabolism</keyword>
<dbReference type="InterPro" id="IPR020573">
    <property type="entry name" value="UDP_GlcNAc_AcTrfase_non-rep"/>
</dbReference>
<dbReference type="CDD" id="cd03352">
    <property type="entry name" value="LbH_LpxD"/>
    <property type="match status" value="1"/>
</dbReference>
<evidence type="ECO:0000313" key="9">
    <source>
        <dbReference type="Proteomes" id="UP000245370"/>
    </source>
</evidence>
<dbReference type="PANTHER" id="PTHR43378">
    <property type="entry name" value="UDP-3-O-ACYLGLUCOSAMINE N-ACYLTRANSFERASE"/>
    <property type="match status" value="1"/>
</dbReference>
<evidence type="ECO:0000256" key="4">
    <source>
        <dbReference type="ARBA" id="ARBA00022737"/>
    </source>
</evidence>
<evidence type="ECO:0000313" key="8">
    <source>
        <dbReference type="EMBL" id="PWH85473.1"/>
    </source>
</evidence>
<dbReference type="AlphaFoldDB" id="A0A2U2XCI0"/>
<reference evidence="8 9" key="2">
    <citation type="submission" date="2018-05" db="EMBL/GenBank/DDBJ databases">
        <authorList>
            <person name="Lanie J.A."/>
            <person name="Ng W.-L."/>
            <person name="Kazmierczak K.M."/>
            <person name="Andrzejewski T.M."/>
            <person name="Davidsen T.M."/>
            <person name="Wayne K.J."/>
            <person name="Tettelin H."/>
            <person name="Glass J.I."/>
            <person name="Rusch D."/>
            <person name="Podicherti R."/>
            <person name="Tsui H.-C.T."/>
            <person name="Winkler M.E."/>
        </authorList>
    </citation>
    <scope>NUCLEOTIDE SEQUENCE [LARGE SCALE GENOMIC DNA]</scope>
    <source>
        <strain evidence="8 9">C305</strain>
    </source>
</reference>
<dbReference type="Pfam" id="PF04613">
    <property type="entry name" value="LpxD"/>
    <property type="match status" value="1"/>
</dbReference>
<keyword evidence="6 8" id="KW-0012">Acyltransferase</keyword>
<proteinExistence type="predicted"/>
<keyword evidence="1" id="KW-0444">Lipid biosynthesis</keyword>
<evidence type="ECO:0000256" key="3">
    <source>
        <dbReference type="ARBA" id="ARBA00022679"/>
    </source>
</evidence>
<keyword evidence="3 8" id="KW-0808">Transferase</keyword>
<protein>
    <submittedName>
        <fullName evidence="8">UDP-3-O-(3-hydroxymyristoyl)glucosamine N-acyltransferase</fullName>
    </submittedName>
</protein>
<feature type="domain" description="UDP-3-O-[3-hydroxymyristoyl] glucosamine N-acyltransferase non-repeat region" evidence="7">
    <location>
        <begin position="27"/>
        <end position="92"/>
    </location>
</feature>
<dbReference type="GO" id="GO:0016410">
    <property type="term" value="F:N-acyltransferase activity"/>
    <property type="evidence" value="ECO:0007669"/>
    <property type="project" value="InterPro"/>
</dbReference>
<dbReference type="RefSeq" id="WP_109359554.1">
    <property type="nucleotide sequence ID" value="NZ_QFRJ01000006.1"/>
</dbReference>
<organism evidence="8 9">
    <name type="scientific">Brumimicrobium oceani</name>
    <dbReference type="NCBI Taxonomy" id="2100725"/>
    <lineage>
        <taxon>Bacteria</taxon>
        <taxon>Pseudomonadati</taxon>
        <taxon>Bacteroidota</taxon>
        <taxon>Flavobacteriia</taxon>
        <taxon>Flavobacteriales</taxon>
        <taxon>Crocinitomicaceae</taxon>
        <taxon>Brumimicrobium</taxon>
    </lineage>
</organism>
<evidence type="ECO:0000256" key="6">
    <source>
        <dbReference type="ARBA" id="ARBA00023315"/>
    </source>
</evidence>
<dbReference type="Gene3D" id="2.160.10.10">
    <property type="entry name" value="Hexapeptide repeat proteins"/>
    <property type="match status" value="1"/>
</dbReference>
<keyword evidence="9" id="KW-1185">Reference proteome</keyword>
<keyword evidence="4" id="KW-0677">Repeat</keyword>
<dbReference type="OrthoDB" id="9784739at2"/>
<dbReference type="EMBL" id="QFRJ01000006">
    <property type="protein sequence ID" value="PWH85473.1"/>
    <property type="molecule type" value="Genomic_DNA"/>
</dbReference>
<dbReference type="InterPro" id="IPR007691">
    <property type="entry name" value="LpxD"/>
</dbReference>
<dbReference type="InterPro" id="IPR018357">
    <property type="entry name" value="Hexapep_transf_CS"/>
</dbReference>
<dbReference type="InterPro" id="IPR011004">
    <property type="entry name" value="Trimer_LpxA-like_sf"/>
</dbReference>